<evidence type="ECO:0000313" key="2">
    <source>
        <dbReference type="Proteomes" id="UP000004994"/>
    </source>
</evidence>
<dbReference type="InParanoid" id="A0A3Q7I0K0"/>
<organism evidence="1">
    <name type="scientific">Solanum lycopersicum</name>
    <name type="common">Tomato</name>
    <name type="synonym">Lycopersicon esculentum</name>
    <dbReference type="NCBI Taxonomy" id="4081"/>
    <lineage>
        <taxon>Eukaryota</taxon>
        <taxon>Viridiplantae</taxon>
        <taxon>Streptophyta</taxon>
        <taxon>Embryophyta</taxon>
        <taxon>Tracheophyta</taxon>
        <taxon>Spermatophyta</taxon>
        <taxon>Magnoliopsida</taxon>
        <taxon>eudicotyledons</taxon>
        <taxon>Gunneridae</taxon>
        <taxon>Pentapetalae</taxon>
        <taxon>asterids</taxon>
        <taxon>lamiids</taxon>
        <taxon>Solanales</taxon>
        <taxon>Solanaceae</taxon>
        <taxon>Solanoideae</taxon>
        <taxon>Solaneae</taxon>
        <taxon>Solanum</taxon>
        <taxon>Solanum subgen. Lycopersicon</taxon>
    </lineage>
</organism>
<proteinExistence type="predicted"/>
<reference evidence="1" key="1">
    <citation type="journal article" date="2012" name="Nature">
        <title>The tomato genome sequence provides insights into fleshy fruit evolution.</title>
        <authorList>
            <consortium name="Tomato Genome Consortium"/>
        </authorList>
    </citation>
    <scope>NUCLEOTIDE SEQUENCE [LARGE SCALE GENOMIC DNA]</scope>
    <source>
        <strain evidence="1">cv. Heinz 1706</strain>
    </source>
</reference>
<name>A0A3Q7I0K0_SOLLC</name>
<dbReference type="EnsemblPlants" id="Solyc09g042780.3.1">
    <property type="protein sequence ID" value="Solyc09g042780.3.1"/>
    <property type="gene ID" value="Solyc09g042780.3"/>
</dbReference>
<reference evidence="1" key="2">
    <citation type="submission" date="2019-01" db="UniProtKB">
        <authorList>
            <consortium name="EnsemblPlants"/>
        </authorList>
    </citation>
    <scope>IDENTIFICATION</scope>
    <source>
        <strain evidence="1">cv. Heinz 1706</strain>
    </source>
</reference>
<dbReference type="AlphaFoldDB" id="A0A3Q7I0K0"/>
<accession>A0A3Q7I0K0</accession>
<sequence length="19" mass="2173">MFLGGRTLVIISVVYSCKW</sequence>
<keyword evidence="2" id="KW-1185">Reference proteome</keyword>
<dbReference type="Proteomes" id="UP000004994">
    <property type="component" value="Chromosome 9"/>
</dbReference>
<dbReference type="PROSITE" id="PS51257">
    <property type="entry name" value="PROKAR_LIPOPROTEIN"/>
    <property type="match status" value="1"/>
</dbReference>
<protein>
    <submittedName>
        <fullName evidence="1">Uncharacterized protein</fullName>
    </submittedName>
</protein>
<evidence type="ECO:0000313" key="1">
    <source>
        <dbReference type="EnsemblPlants" id="Solyc09g042780.3.1"/>
    </source>
</evidence>
<dbReference type="Gramene" id="Solyc09g042780.3.1">
    <property type="protein sequence ID" value="Solyc09g042780.3.1"/>
    <property type="gene ID" value="Solyc09g042780.3"/>
</dbReference>